<organism evidence="2">
    <name type="scientific">viral metagenome</name>
    <dbReference type="NCBI Taxonomy" id="1070528"/>
    <lineage>
        <taxon>unclassified sequences</taxon>
        <taxon>metagenomes</taxon>
        <taxon>organismal metagenomes</taxon>
    </lineage>
</organism>
<evidence type="ECO:0000259" key="1">
    <source>
        <dbReference type="PROSITE" id="PS50089"/>
    </source>
</evidence>
<name>A0A6C0K455_9ZZZZ</name>
<evidence type="ECO:0000313" key="2">
    <source>
        <dbReference type="EMBL" id="QHU11487.1"/>
    </source>
</evidence>
<dbReference type="Gene3D" id="3.30.40.10">
    <property type="entry name" value="Zinc/RING finger domain, C3HC4 (zinc finger)"/>
    <property type="match status" value="1"/>
</dbReference>
<feature type="domain" description="RING-type" evidence="1">
    <location>
        <begin position="102"/>
        <end position="156"/>
    </location>
</feature>
<dbReference type="AlphaFoldDB" id="A0A6C0K455"/>
<sequence>MNRRERILTTTTENDPFFFLTSDSILFTTNVGGPPSSSDPSNVFSSIFSNIFNNIIEVDRFNEAVQNSMETYNEELFKKVDDHTIDLPIVQSIPSSSRVSACFICTAELDPVADEDLFETTDKKNGFYELPCHHVYHASCLQEAVAHQHYKCCLCQEKIPLVSKEEKPCTATIKEEEYNQNGHRITISSSFLDYPD</sequence>
<dbReference type="PROSITE" id="PS50089">
    <property type="entry name" value="ZF_RING_2"/>
    <property type="match status" value="1"/>
</dbReference>
<proteinExistence type="predicted"/>
<reference evidence="2" key="1">
    <citation type="journal article" date="2020" name="Nature">
        <title>Giant virus diversity and host interactions through global metagenomics.</title>
        <authorList>
            <person name="Schulz F."/>
            <person name="Roux S."/>
            <person name="Paez-Espino D."/>
            <person name="Jungbluth S."/>
            <person name="Walsh D.A."/>
            <person name="Denef V.J."/>
            <person name="McMahon K.D."/>
            <person name="Konstantinidis K.T."/>
            <person name="Eloe-Fadrosh E.A."/>
            <person name="Kyrpides N.C."/>
            <person name="Woyke T."/>
        </authorList>
    </citation>
    <scope>NUCLEOTIDE SEQUENCE</scope>
    <source>
        <strain evidence="2">GVMAG-S-1101169-75</strain>
    </source>
</reference>
<dbReference type="InterPro" id="IPR001841">
    <property type="entry name" value="Znf_RING"/>
</dbReference>
<protein>
    <recommendedName>
        <fullName evidence="1">RING-type domain-containing protein</fullName>
    </recommendedName>
</protein>
<dbReference type="SUPFAM" id="SSF57850">
    <property type="entry name" value="RING/U-box"/>
    <property type="match status" value="1"/>
</dbReference>
<dbReference type="EMBL" id="MN740785">
    <property type="protein sequence ID" value="QHU11487.1"/>
    <property type="molecule type" value="Genomic_DNA"/>
</dbReference>
<dbReference type="InterPro" id="IPR013083">
    <property type="entry name" value="Znf_RING/FYVE/PHD"/>
</dbReference>
<accession>A0A6C0K455</accession>